<dbReference type="Pfam" id="PF09339">
    <property type="entry name" value="HTH_IclR"/>
    <property type="match status" value="1"/>
</dbReference>
<feature type="domain" description="IclR-ED" evidence="5">
    <location>
        <begin position="71"/>
        <end position="254"/>
    </location>
</feature>
<evidence type="ECO:0000259" key="4">
    <source>
        <dbReference type="PROSITE" id="PS51077"/>
    </source>
</evidence>
<dbReference type="Gene3D" id="1.10.10.10">
    <property type="entry name" value="Winged helix-like DNA-binding domain superfamily/Winged helix DNA-binding domain"/>
    <property type="match status" value="1"/>
</dbReference>
<dbReference type="EMBL" id="CP049331">
    <property type="protein sequence ID" value="QIH41616.1"/>
    <property type="molecule type" value="Genomic_DNA"/>
</dbReference>
<dbReference type="AlphaFoldDB" id="A0A6G7CHU6"/>
<dbReference type="InterPro" id="IPR050707">
    <property type="entry name" value="HTH_MetabolicPath_Reg"/>
</dbReference>
<dbReference type="RefSeq" id="WP_165311210.1">
    <property type="nucleotide sequence ID" value="NZ_CP049331.1"/>
</dbReference>
<dbReference type="InterPro" id="IPR036388">
    <property type="entry name" value="WH-like_DNA-bd_sf"/>
</dbReference>
<keyword evidence="1" id="KW-0805">Transcription regulation</keyword>
<evidence type="ECO:0000256" key="3">
    <source>
        <dbReference type="ARBA" id="ARBA00023163"/>
    </source>
</evidence>
<evidence type="ECO:0000256" key="2">
    <source>
        <dbReference type="ARBA" id="ARBA00023125"/>
    </source>
</evidence>
<proteinExistence type="predicted"/>
<evidence type="ECO:0000256" key="1">
    <source>
        <dbReference type="ARBA" id="ARBA00023015"/>
    </source>
</evidence>
<evidence type="ECO:0000313" key="7">
    <source>
        <dbReference type="Proteomes" id="UP000503003"/>
    </source>
</evidence>
<dbReference type="GO" id="GO:0003700">
    <property type="term" value="F:DNA-binding transcription factor activity"/>
    <property type="evidence" value="ECO:0007669"/>
    <property type="project" value="TreeGrafter"/>
</dbReference>
<dbReference type="Proteomes" id="UP000503003">
    <property type="component" value="Chromosome 1"/>
</dbReference>
<keyword evidence="7" id="KW-1185">Reference proteome</keyword>
<dbReference type="Pfam" id="PF01614">
    <property type="entry name" value="IclR_C"/>
    <property type="match status" value="1"/>
</dbReference>
<reference evidence="6 7" key="1">
    <citation type="submission" date="2020-02" db="EMBL/GenBank/DDBJ databases">
        <title>A complete genome of a marine bacterium Vibrio sp. ZWAL4003 isolated from the mangrove sediment with the ability to degrade polysaccharides.</title>
        <authorList>
            <person name="Wu J."/>
            <person name="Qu W."/>
            <person name="Zeng R."/>
        </authorList>
    </citation>
    <scope>NUCLEOTIDE SEQUENCE [LARGE SCALE GENOMIC DNA]</scope>
    <source>
        <strain evidence="6 7">ZWAL4003</strain>
    </source>
</reference>
<dbReference type="SUPFAM" id="SSF46785">
    <property type="entry name" value="Winged helix' DNA-binding domain"/>
    <property type="match status" value="1"/>
</dbReference>
<protein>
    <submittedName>
        <fullName evidence="6">DNA-binding transcriptional regulator KdgR</fullName>
    </submittedName>
</protein>
<dbReference type="PROSITE" id="PS51077">
    <property type="entry name" value="HTH_ICLR"/>
    <property type="match status" value="1"/>
</dbReference>
<organism evidence="6 7">
    <name type="scientific">Vibrio ziniensis</name>
    <dbReference type="NCBI Taxonomy" id="2711221"/>
    <lineage>
        <taxon>Bacteria</taxon>
        <taxon>Pseudomonadati</taxon>
        <taxon>Pseudomonadota</taxon>
        <taxon>Gammaproteobacteria</taxon>
        <taxon>Vibrionales</taxon>
        <taxon>Vibrionaceae</taxon>
        <taxon>Vibrio</taxon>
    </lineage>
</organism>
<dbReference type="InterPro" id="IPR014757">
    <property type="entry name" value="Tscrpt_reg_IclR_C"/>
</dbReference>
<dbReference type="KEGG" id="vzi:G5S32_06300"/>
<dbReference type="NCBIfam" id="NF011671">
    <property type="entry name" value="PRK15090.1"/>
    <property type="match status" value="1"/>
</dbReference>
<evidence type="ECO:0000259" key="5">
    <source>
        <dbReference type="PROSITE" id="PS51078"/>
    </source>
</evidence>
<feature type="domain" description="HTH iclR-type" evidence="4">
    <location>
        <begin position="11"/>
        <end position="70"/>
    </location>
</feature>
<dbReference type="SUPFAM" id="SSF55781">
    <property type="entry name" value="GAF domain-like"/>
    <property type="match status" value="1"/>
</dbReference>
<keyword evidence="2 6" id="KW-0238">DNA-binding</keyword>
<dbReference type="InterPro" id="IPR005471">
    <property type="entry name" value="Tscrpt_reg_IclR_N"/>
</dbReference>
<dbReference type="InterPro" id="IPR029016">
    <property type="entry name" value="GAF-like_dom_sf"/>
</dbReference>
<name>A0A6G7CHU6_9VIBR</name>
<keyword evidence="3" id="KW-0804">Transcription</keyword>
<dbReference type="InterPro" id="IPR036390">
    <property type="entry name" value="WH_DNA-bd_sf"/>
</dbReference>
<gene>
    <name evidence="6" type="primary">kdgR</name>
    <name evidence="6" type="ORF">G5S32_06300</name>
</gene>
<evidence type="ECO:0000313" key="6">
    <source>
        <dbReference type="EMBL" id="QIH41616.1"/>
    </source>
</evidence>
<dbReference type="PANTHER" id="PTHR30136">
    <property type="entry name" value="HELIX-TURN-HELIX TRANSCRIPTIONAL REGULATOR, ICLR FAMILY"/>
    <property type="match status" value="1"/>
</dbReference>
<dbReference type="GO" id="GO:0003677">
    <property type="term" value="F:DNA binding"/>
    <property type="evidence" value="ECO:0007669"/>
    <property type="project" value="UniProtKB-KW"/>
</dbReference>
<accession>A0A6G7CHU6</accession>
<dbReference type="PROSITE" id="PS51078">
    <property type="entry name" value="ICLR_ED"/>
    <property type="match status" value="1"/>
</dbReference>
<dbReference type="SMART" id="SM00346">
    <property type="entry name" value="HTH_ICLR"/>
    <property type="match status" value="1"/>
</dbReference>
<dbReference type="GO" id="GO:0045892">
    <property type="term" value="P:negative regulation of DNA-templated transcription"/>
    <property type="evidence" value="ECO:0007669"/>
    <property type="project" value="TreeGrafter"/>
</dbReference>
<dbReference type="Gene3D" id="3.30.450.40">
    <property type="match status" value="1"/>
</dbReference>
<sequence length="267" mass="29743">MTEKVTLPEQVSSVLKVFNILHALGQSKKCGVSDLSQRLMMSKAKTIHFLETMMSLGYVTKDGEEYSLTLKLFELGASPLEFVNLEELADKEMVFISDVIGEAIHLGVLEGDCFVHTHKIDAQYNLITHSDIGRPRPLYSTAIGKMLLSGLEDRAVKALLKDIEFIKHTPNTMENVEQVVAALAPIRKQHYSESMEEQEPGIRCLAAPIYDRMGNIIAGLSISTPTIRYNETRKAECIQLLHGACQRISAQLGFHKYPVPVMQAEAI</sequence>
<dbReference type="PANTHER" id="PTHR30136:SF7">
    <property type="entry name" value="HTH-TYPE TRANSCRIPTIONAL REGULATOR KDGR-RELATED"/>
    <property type="match status" value="1"/>
</dbReference>